<evidence type="ECO:0000313" key="10">
    <source>
        <dbReference type="EMBL" id="BBB32547.1"/>
    </source>
</evidence>
<dbReference type="InterPro" id="IPR030394">
    <property type="entry name" value="G_HFLX_dom"/>
</dbReference>
<dbReference type="PANTHER" id="PTHR10229">
    <property type="entry name" value="GTP-BINDING PROTEIN HFLX"/>
    <property type="match status" value="1"/>
</dbReference>
<dbReference type="Proteomes" id="UP000595564">
    <property type="component" value="Chromosome"/>
</dbReference>
<feature type="coiled-coil region" evidence="8">
    <location>
        <begin position="16"/>
        <end position="43"/>
    </location>
</feature>
<dbReference type="Pfam" id="PF16360">
    <property type="entry name" value="GTP-bdg_M"/>
    <property type="match status" value="1"/>
</dbReference>
<sequence>MRKAIIVEAKTPDTDKITLKLHLEELERLLNSLNIEVVKKAIQNRYKIHPATYVGEGFLSALETKDIDYIAFDNKLSPSQKRNIKRITGLTPIDRENVILQIFKNHAKTKEAKIQVELAELKTILSELKGRKTNLAQQVGAIGVKGGKGEKQIELDRRKIQKRIAFLKRELKKIESRKEHIHKSRENIFKISIAGYTNAGKSTLLNTLTKANVSAKDKLFMTLDTTTRKLHLYENRYAVLSDTVGFIRKLPHHLVASFKSTFAVITYSDLIIQLVDITSNNFEEEIEVVHKELQKECEKIPKLLIFNKIDLTNKMHLDRVKALYPHAIFISAKEKLNIEELKEAILIYYKKWKNLSS</sequence>
<evidence type="ECO:0000256" key="6">
    <source>
        <dbReference type="PIRSR" id="PIRSR006809-1"/>
    </source>
</evidence>
<dbReference type="GO" id="GO:0005737">
    <property type="term" value="C:cytoplasm"/>
    <property type="evidence" value="ECO:0007669"/>
    <property type="project" value="UniProtKB-SubCell"/>
</dbReference>
<feature type="binding site" evidence="6">
    <location>
        <begin position="195"/>
        <end position="202"/>
    </location>
    <ligand>
        <name>GTP</name>
        <dbReference type="ChEBI" id="CHEBI:37565"/>
    </ligand>
</feature>
<comment type="subcellular location">
    <subcellularLocation>
        <location evidence="5">Cytoplasm</location>
    </subcellularLocation>
    <text evidence="5">May associate with membranes.</text>
</comment>
<evidence type="ECO:0000256" key="8">
    <source>
        <dbReference type="SAM" id="Coils"/>
    </source>
</evidence>
<dbReference type="NCBIfam" id="TIGR00231">
    <property type="entry name" value="small_GTP"/>
    <property type="match status" value="1"/>
</dbReference>
<feature type="binding site" evidence="6">
    <location>
        <begin position="307"/>
        <end position="310"/>
    </location>
    <ligand>
        <name>GTP</name>
        <dbReference type="ChEBI" id="CHEBI:37565"/>
    </ligand>
</feature>
<keyword evidence="2 5" id="KW-0547">Nucleotide-binding</keyword>
<dbReference type="Gene3D" id="3.40.50.300">
    <property type="entry name" value="P-loop containing nucleotide triphosphate hydrolases"/>
    <property type="match status" value="1"/>
</dbReference>
<organism evidence="10 11">
    <name type="scientific">Thermotomaculum hydrothermale</name>
    <dbReference type="NCBI Taxonomy" id="981385"/>
    <lineage>
        <taxon>Bacteria</taxon>
        <taxon>Pseudomonadati</taxon>
        <taxon>Acidobacteriota</taxon>
        <taxon>Holophagae</taxon>
        <taxon>Thermotomaculales</taxon>
        <taxon>Thermotomaculaceae</taxon>
        <taxon>Thermotomaculum</taxon>
    </lineage>
</organism>
<dbReference type="EMBL" id="AP017470">
    <property type="protein sequence ID" value="BBB32547.1"/>
    <property type="molecule type" value="Genomic_DNA"/>
</dbReference>
<dbReference type="InterPro" id="IPR032305">
    <property type="entry name" value="GTP-bd_M"/>
</dbReference>
<dbReference type="HAMAP" id="MF_00900">
    <property type="entry name" value="GTPase_HflX"/>
    <property type="match status" value="1"/>
</dbReference>
<dbReference type="PROSITE" id="PS51705">
    <property type="entry name" value="G_HFLX"/>
    <property type="match status" value="1"/>
</dbReference>
<keyword evidence="5" id="KW-0963">Cytoplasm</keyword>
<keyword evidence="1 7" id="KW-0479">Metal-binding</keyword>
<dbReference type="Gene3D" id="6.10.250.2860">
    <property type="match status" value="1"/>
</dbReference>
<name>A0A7R6PTU5_9BACT</name>
<dbReference type="GO" id="GO:0043022">
    <property type="term" value="F:ribosome binding"/>
    <property type="evidence" value="ECO:0007669"/>
    <property type="project" value="TreeGrafter"/>
</dbReference>
<keyword evidence="3 7" id="KW-0460">Magnesium</keyword>
<feature type="binding site" evidence="6">
    <location>
        <begin position="242"/>
        <end position="245"/>
    </location>
    <ligand>
        <name>GTP</name>
        <dbReference type="ChEBI" id="CHEBI:37565"/>
    </ligand>
</feature>
<keyword evidence="11" id="KW-1185">Reference proteome</keyword>
<dbReference type="AlphaFoldDB" id="A0A7R6PTU5"/>
<feature type="coiled-coil region" evidence="8">
    <location>
        <begin position="118"/>
        <end position="184"/>
    </location>
</feature>
<keyword evidence="4 5" id="KW-0342">GTP-binding</keyword>
<dbReference type="InterPro" id="IPR042108">
    <property type="entry name" value="GTPase_HflX_N_sf"/>
</dbReference>
<dbReference type="PIRSF" id="PIRSF006809">
    <property type="entry name" value="GTP-binding_hflX_prd"/>
    <property type="match status" value="1"/>
</dbReference>
<feature type="binding site" evidence="7">
    <location>
        <position position="222"/>
    </location>
    <ligand>
        <name>Mg(2+)</name>
        <dbReference type="ChEBI" id="CHEBI:18420"/>
    </ligand>
</feature>
<protein>
    <recommendedName>
        <fullName evidence="5">GTPase HflX</fullName>
    </recommendedName>
    <alternativeName>
        <fullName evidence="5">GTP-binding protein HflX</fullName>
    </alternativeName>
</protein>
<comment type="subunit">
    <text evidence="5">Monomer. Associates with the 50S ribosomal subunit.</text>
</comment>
<feature type="binding site" evidence="6">
    <location>
        <begin position="331"/>
        <end position="333"/>
    </location>
    <ligand>
        <name>GTP</name>
        <dbReference type="ChEBI" id="CHEBI:37565"/>
    </ligand>
</feature>
<dbReference type="CDD" id="cd01878">
    <property type="entry name" value="HflX"/>
    <property type="match status" value="1"/>
</dbReference>
<comment type="similarity">
    <text evidence="5">Belongs to the TRAFAC class OBG-HflX-like GTPase superfamily. HflX GTPase family.</text>
</comment>
<dbReference type="Gene3D" id="3.40.50.11060">
    <property type="entry name" value="GTPase HflX, N-terminal domain"/>
    <property type="match status" value="1"/>
</dbReference>
<dbReference type="PRINTS" id="PR00326">
    <property type="entry name" value="GTP1OBG"/>
</dbReference>
<dbReference type="SUPFAM" id="SSF52540">
    <property type="entry name" value="P-loop containing nucleoside triphosphate hydrolases"/>
    <property type="match status" value="1"/>
</dbReference>
<dbReference type="NCBIfam" id="TIGR03156">
    <property type="entry name" value="GTP_HflX"/>
    <property type="match status" value="1"/>
</dbReference>
<dbReference type="PANTHER" id="PTHR10229:SF0">
    <property type="entry name" value="GTP-BINDING PROTEIN 6-RELATED"/>
    <property type="match status" value="1"/>
</dbReference>
<dbReference type="KEGG" id="thyd:TTHT_1007"/>
<dbReference type="InterPro" id="IPR016496">
    <property type="entry name" value="GTPase_HflX"/>
</dbReference>
<evidence type="ECO:0000256" key="7">
    <source>
        <dbReference type="PIRSR" id="PIRSR006809-2"/>
    </source>
</evidence>
<evidence type="ECO:0000256" key="2">
    <source>
        <dbReference type="ARBA" id="ARBA00022741"/>
    </source>
</evidence>
<reference evidence="10 11" key="1">
    <citation type="journal article" date="2012" name="Extremophiles">
        <title>Thermotomaculum hydrothermale gen. nov., sp. nov., a novel heterotrophic thermophile within the phylum Acidobacteria from a deep-sea hydrothermal vent chimney in the Southern Okinawa Trough.</title>
        <authorList>
            <person name="Izumi H."/>
            <person name="Nunoura T."/>
            <person name="Miyazaki M."/>
            <person name="Mino S."/>
            <person name="Toki T."/>
            <person name="Takai K."/>
            <person name="Sako Y."/>
            <person name="Sawabe T."/>
            <person name="Nakagawa S."/>
        </authorList>
    </citation>
    <scope>NUCLEOTIDE SEQUENCE [LARGE SCALE GENOMIC DNA]</scope>
    <source>
        <strain evidence="10 11">AC55</strain>
    </source>
</reference>
<dbReference type="GO" id="GO:0005525">
    <property type="term" value="F:GTP binding"/>
    <property type="evidence" value="ECO:0007669"/>
    <property type="project" value="UniProtKB-UniRule"/>
</dbReference>
<keyword evidence="8" id="KW-0175">Coiled coil</keyword>
<feature type="binding site" evidence="7">
    <location>
        <position position="202"/>
    </location>
    <ligand>
        <name>Mg(2+)</name>
        <dbReference type="ChEBI" id="CHEBI:18420"/>
    </ligand>
</feature>
<dbReference type="InterPro" id="IPR006073">
    <property type="entry name" value="GTP-bd"/>
</dbReference>
<dbReference type="GO" id="GO:0046872">
    <property type="term" value="F:metal ion binding"/>
    <property type="evidence" value="ECO:0007669"/>
    <property type="project" value="UniProtKB-KW"/>
</dbReference>
<dbReference type="Pfam" id="PF13167">
    <property type="entry name" value="GTP-bdg_N"/>
    <property type="match status" value="1"/>
</dbReference>
<dbReference type="RefSeq" id="WP_201328902.1">
    <property type="nucleotide sequence ID" value="NZ_AP017470.1"/>
</dbReference>
<comment type="cofactor">
    <cofactor evidence="7">
        <name>Mg(2+)</name>
        <dbReference type="ChEBI" id="CHEBI:18420"/>
    </cofactor>
</comment>
<feature type="binding site" evidence="6">
    <location>
        <begin position="220"/>
        <end position="224"/>
    </location>
    <ligand>
        <name>GTP</name>
        <dbReference type="ChEBI" id="CHEBI:37565"/>
    </ligand>
</feature>
<dbReference type="InterPro" id="IPR027417">
    <property type="entry name" value="P-loop_NTPase"/>
</dbReference>
<dbReference type="Pfam" id="PF01926">
    <property type="entry name" value="MMR_HSR1"/>
    <property type="match status" value="1"/>
</dbReference>
<evidence type="ECO:0000256" key="4">
    <source>
        <dbReference type="ARBA" id="ARBA00023134"/>
    </source>
</evidence>
<feature type="domain" description="Hflx-type G" evidence="9">
    <location>
        <begin position="189"/>
        <end position="353"/>
    </location>
</feature>
<dbReference type="InterPro" id="IPR005225">
    <property type="entry name" value="Small_GTP-bd"/>
</dbReference>
<proteinExistence type="inferred from homology"/>
<evidence type="ECO:0000256" key="5">
    <source>
        <dbReference type="HAMAP-Rule" id="MF_00900"/>
    </source>
</evidence>
<evidence type="ECO:0000256" key="1">
    <source>
        <dbReference type="ARBA" id="ARBA00022723"/>
    </source>
</evidence>
<evidence type="ECO:0000256" key="3">
    <source>
        <dbReference type="ARBA" id="ARBA00022842"/>
    </source>
</evidence>
<comment type="function">
    <text evidence="5">GTPase that associates with the 50S ribosomal subunit and may have a role during protein synthesis or ribosome biogenesis.</text>
</comment>
<gene>
    <name evidence="5 10" type="primary">hflX</name>
    <name evidence="10" type="ORF">TTHT_1007</name>
</gene>
<evidence type="ECO:0000259" key="9">
    <source>
        <dbReference type="PROSITE" id="PS51705"/>
    </source>
</evidence>
<accession>A0A7R6PTU5</accession>
<evidence type="ECO:0000313" key="11">
    <source>
        <dbReference type="Proteomes" id="UP000595564"/>
    </source>
</evidence>
<dbReference type="GO" id="GO:0003924">
    <property type="term" value="F:GTPase activity"/>
    <property type="evidence" value="ECO:0007669"/>
    <property type="project" value="UniProtKB-UniRule"/>
</dbReference>
<dbReference type="InterPro" id="IPR025121">
    <property type="entry name" value="GTPase_HflX_N"/>
</dbReference>